<comment type="caution">
    <text evidence="2">The sequence shown here is derived from an EMBL/GenBank/DDBJ whole genome shotgun (WGS) entry which is preliminary data.</text>
</comment>
<name>A0ABR6F207_9SPHI</name>
<keyword evidence="1" id="KW-0732">Signal</keyword>
<dbReference type="Proteomes" id="UP000636110">
    <property type="component" value="Unassembled WGS sequence"/>
</dbReference>
<evidence type="ECO:0000256" key="1">
    <source>
        <dbReference type="SAM" id="SignalP"/>
    </source>
</evidence>
<evidence type="ECO:0000313" key="3">
    <source>
        <dbReference type="Proteomes" id="UP000636110"/>
    </source>
</evidence>
<evidence type="ECO:0008006" key="4">
    <source>
        <dbReference type="Google" id="ProtNLM"/>
    </source>
</evidence>
<protein>
    <recommendedName>
        <fullName evidence="4">Porin</fullName>
    </recommendedName>
</protein>
<feature type="chain" id="PRO_5046618441" description="Porin" evidence="1">
    <location>
        <begin position="25"/>
        <end position="422"/>
    </location>
</feature>
<gene>
    <name evidence="2" type="ORF">GM920_21660</name>
</gene>
<evidence type="ECO:0000313" key="2">
    <source>
        <dbReference type="EMBL" id="MBB2151522.1"/>
    </source>
</evidence>
<proteinExistence type="predicted"/>
<organism evidence="2 3">
    <name type="scientific">Pedobacter gandavensis</name>
    <dbReference type="NCBI Taxonomy" id="2679963"/>
    <lineage>
        <taxon>Bacteria</taxon>
        <taxon>Pseudomonadati</taxon>
        <taxon>Bacteroidota</taxon>
        <taxon>Sphingobacteriia</taxon>
        <taxon>Sphingobacteriales</taxon>
        <taxon>Sphingobacteriaceae</taxon>
        <taxon>Pedobacter</taxon>
    </lineage>
</organism>
<sequence>MMRLLPKLTLAFLLLQMLAITAFAQKDSITRKRLDSLEAKLNYIDIRLKKNASPPRTQTRSAVESGRYTGVVMADDESVALQIGGFIQTDAIHDFHNNNSPLGFLSSGITIPNDKKSNTTYSVAASRFNLSGQIPIEGKALRTVLEFDLFNSSFSPNLRMAYAEYGKVLVGMYWSNFMDVDAYPNTLDYNGPNSMTSGRQVQFRLTLPVSKTTDVVLALEDPVSFLTLPDESGFQALKQVPDITGSIQYSKNGSHLRFSSVLHPIVYENTAQKRKSKIGYGISASGVLQQPGNKDNFVFQATYGKGISKYINDIGPDNYDGVYNPVTDNLEVLAVWGLSASYDHWWADKFSSTAGWGYLNLENKGVSVNQNFKSSNYGIFNLIYYPNSFIKGGVEYLYGTRKNLNGDSANNSRIQLTMQFRF</sequence>
<feature type="signal peptide" evidence="1">
    <location>
        <begin position="1"/>
        <end position="24"/>
    </location>
</feature>
<accession>A0ABR6F207</accession>
<dbReference type="InterPro" id="IPR045748">
    <property type="entry name" value="DcaP"/>
</dbReference>
<keyword evidence="3" id="KW-1185">Reference proteome</keyword>
<dbReference type="EMBL" id="WNXC01000010">
    <property type="protein sequence ID" value="MBB2151522.1"/>
    <property type="molecule type" value="Genomic_DNA"/>
</dbReference>
<reference evidence="2 3" key="1">
    <citation type="submission" date="2019-11" db="EMBL/GenBank/DDBJ databases">
        <title>Description of Pedobacter sp. LMG 31462T.</title>
        <authorList>
            <person name="Carlier A."/>
            <person name="Qi S."/>
            <person name="Vandamme P."/>
        </authorList>
    </citation>
    <scope>NUCLEOTIDE SEQUENCE [LARGE SCALE GENOMIC DNA]</scope>
    <source>
        <strain evidence="2 3">LMG 31462</strain>
    </source>
</reference>
<dbReference type="RefSeq" id="WP_182961451.1">
    <property type="nucleotide sequence ID" value="NZ_WNXC01000010.1"/>
</dbReference>
<dbReference type="Pfam" id="PF19577">
    <property type="entry name" value="DcaP"/>
    <property type="match status" value="1"/>
</dbReference>
<dbReference type="SUPFAM" id="SSF56935">
    <property type="entry name" value="Porins"/>
    <property type="match status" value="1"/>
</dbReference>